<sequence>MDPRYTAEIFKHLEMQNELLLESHSSVSHQLHKLQVEEEMLMRKFHELMKAQAVNKKNENNGNISTALVDPACIEGDETGNSAPSVLVKSKEQL</sequence>
<evidence type="ECO:0000313" key="1">
    <source>
        <dbReference type="EMBL" id="KJB17288.1"/>
    </source>
</evidence>
<dbReference type="PANTHER" id="PTHR37718:SF2">
    <property type="entry name" value="OS03G0205150 PROTEIN"/>
    <property type="match status" value="1"/>
</dbReference>
<proteinExistence type="predicted"/>
<dbReference type="Proteomes" id="UP000032304">
    <property type="component" value="Chromosome 3"/>
</dbReference>
<dbReference type="EMBL" id="CM001742">
    <property type="protein sequence ID" value="KJB17288.1"/>
    <property type="molecule type" value="Genomic_DNA"/>
</dbReference>
<dbReference type="Gramene" id="KJB17288">
    <property type="protein sequence ID" value="KJB17288"/>
    <property type="gene ID" value="B456_003G029600"/>
</dbReference>
<dbReference type="AlphaFoldDB" id="A0A0D2NTN3"/>
<protein>
    <submittedName>
        <fullName evidence="1">Uncharacterized protein</fullName>
    </submittedName>
</protein>
<dbReference type="PANTHER" id="PTHR37718">
    <property type="entry name" value="BNAC03G61340D PROTEIN"/>
    <property type="match status" value="1"/>
</dbReference>
<accession>A0A0D2NTN3</accession>
<keyword evidence="2" id="KW-1185">Reference proteome</keyword>
<dbReference type="OrthoDB" id="1266663at2759"/>
<gene>
    <name evidence="1" type="ORF">B456_003G029600</name>
</gene>
<organism evidence="1 2">
    <name type="scientific">Gossypium raimondii</name>
    <name type="common">Peruvian cotton</name>
    <name type="synonym">Gossypium klotzschianum subsp. raimondii</name>
    <dbReference type="NCBI Taxonomy" id="29730"/>
    <lineage>
        <taxon>Eukaryota</taxon>
        <taxon>Viridiplantae</taxon>
        <taxon>Streptophyta</taxon>
        <taxon>Embryophyta</taxon>
        <taxon>Tracheophyta</taxon>
        <taxon>Spermatophyta</taxon>
        <taxon>Magnoliopsida</taxon>
        <taxon>eudicotyledons</taxon>
        <taxon>Gunneridae</taxon>
        <taxon>Pentapetalae</taxon>
        <taxon>rosids</taxon>
        <taxon>malvids</taxon>
        <taxon>Malvales</taxon>
        <taxon>Malvaceae</taxon>
        <taxon>Malvoideae</taxon>
        <taxon>Gossypium</taxon>
    </lineage>
</organism>
<name>A0A0D2NTN3_GOSRA</name>
<evidence type="ECO:0000313" key="2">
    <source>
        <dbReference type="Proteomes" id="UP000032304"/>
    </source>
</evidence>
<reference evidence="1 2" key="1">
    <citation type="journal article" date="2012" name="Nature">
        <title>Repeated polyploidization of Gossypium genomes and the evolution of spinnable cotton fibres.</title>
        <authorList>
            <person name="Paterson A.H."/>
            <person name="Wendel J.F."/>
            <person name="Gundlach H."/>
            <person name="Guo H."/>
            <person name="Jenkins J."/>
            <person name="Jin D."/>
            <person name="Llewellyn D."/>
            <person name="Showmaker K.C."/>
            <person name="Shu S."/>
            <person name="Udall J."/>
            <person name="Yoo M.J."/>
            <person name="Byers R."/>
            <person name="Chen W."/>
            <person name="Doron-Faigenboim A."/>
            <person name="Duke M.V."/>
            <person name="Gong L."/>
            <person name="Grimwood J."/>
            <person name="Grover C."/>
            <person name="Grupp K."/>
            <person name="Hu G."/>
            <person name="Lee T.H."/>
            <person name="Li J."/>
            <person name="Lin L."/>
            <person name="Liu T."/>
            <person name="Marler B.S."/>
            <person name="Page J.T."/>
            <person name="Roberts A.W."/>
            <person name="Romanel E."/>
            <person name="Sanders W.S."/>
            <person name="Szadkowski E."/>
            <person name="Tan X."/>
            <person name="Tang H."/>
            <person name="Xu C."/>
            <person name="Wang J."/>
            <person name="Wang Z."/>
            <person name="Zhang D."/>
            <person name="Zhang L."/>
            <person name="Ashrafi H."/>
            <person name="Bedon F."/>
            <person name="Bowers J.E."/>
            <person name="Brubaker C.L."/>
            <person name="Chee P.W."/>
            <person name="Das S."/>
            <person name="Gingle A.R."/>
            <person name="Haigler C.H."/>
            <person name="Harker D."/>
            <person name="Hoffmann L.V."/>
            <person name="Hovav R."/>
            <person name="Jones D.C."/>
            <person name="Lemke C."/>
            <person name="Mansoor S."/>
            <person name="ur Rahman M."/>
            <person name="Rainville L.N."/>
            <person name="Rambani A."/>
            <person name="Reddy U.K."/>
            <person name="Rong J.K."/>
            <person name="Saranga Y."/>
            <person name="Scheffler B.E."/>
            <person name="Scheffler J.A."/>
            <person name="Stelly D.M."/>
            <person name="Triplett B.A."/>
            <person name="Van Deynze A."/>
            <person name="Vaslin M.F."/>
            <person name="Waghmare V.N."/>
            <person name="Walford S.A."/>
            <person name="Wright R.J."/>
            <person name="Zaki E.A."/>
            <person name="Zhang T."/>
            <person name="Dennis E.S."/>
            <person name="Mayer K.F."/>
            <person name="Peterson D.G."/>
            <person name="Rokhsar D.S."/>
            <person name="Wang X."/>
            <person name="Schmutz J."/>
        </authorList>
    </citation>
    <scope>NUCLEOTIDE SEQUENCE [LARGE SCALE GENOMIC DNA]</scope>
</reference>
<dbReference type="KEGG" id="gra:105787670"/>